<comment type="similarity">
    <text evidence="4">Belongs to the cytochrome P450 family.</text>
</comment>
<keyword evidence="6" id="KW-0479">Metal-binding</keyword>
<keyword evidence="10" id="KW-0408">Iron</keyword>
<evidence type="ECO:0000256" key="2">
    <source>
        <dbReference type="ARBA" id="ARBA00004174"/>
    </source>
</evidence>
<evidence type="ECO:0000256" key="12">
    <source>
        <dbReference type="ARBA" id="ARBA00023136"/>
    </source>
</evidence>
<evidence type="ECO:0000256" key="1">
    <source>
        <dbReference type="ARBA" id="ARBA00001971"/>
    </source>
</evidence>
<protein>
    <submittedName>
        <fullName evidence="13">(spotted green pufferfish) hypothetical protein</fullName>
    </submittedName>
</protein>
<dbReference type="PANTHER" id="PTHR24300">
    <property type="entry name" value="CYTOCHROME P450 508A4-RELATED"/>
    <property type="match status" value="1"/>
</dbReference>
<keyword evidence="12" id="KW-0472">Membrane</keyword>
<reference evidence="13" key="2">
    <citation type="submission" date="2004-02" db="EMBL/GenBank/DDBJ databases">
        <authorList>
            <consortium name="Genoscope"/>
            <consortium name="Whitehead Institute Centre for Genome Research"/>
        </authorList>
    </citation>
    <scope>NUCLEOTIDE SEQUENCE</scope>
</reference>
<dbReference type="SUPFAM" id="SSF48264">
    <property type="entry name" value="Cytochrome P450"/>
    <property type="match status" value="1"/>
</dbReference>
<evidence type="ECO:0000256" key="10">
    <source>
        <dbReference type="ARBA" id="ARBA00023004"/>
    </source>
</evidence>
<dbReference type="PRINTS" id="PR00463">
    <property type="entry name" value="EP450I"/>
</dbReference>
<sequence length="209" mass="23816">MDFVDMKVQEHKRNFDPSSLRDYIDCFLAEMGEKEDKESGFDMENLSVCTLDLLTAGTVTTTTTLHWGLLYMIYYPHIQEKVHAEISAVIGSSRDPSITDRENMPYTNAVIHEIQRMANIIPLNVVRVASKDTMVGNYTIPKGTIIMATLDSVLNDESMWETPHTFNPQHFLDQDGKFRKREAFLPFSAGESTEKKTSNETFVSVLPHF</sequence>
<evidence type="ECO:0000256" key="9">
    <source>
        <dbReference type="ARBA" id="ARBA00023002"/>
    </source>
</evidence>
<dbReference type="AlphaFoldDB" id="Q4S3E9"/>
<dbReference type="KEGG" id="tng:GSTEN00024678G001"/>
<keyword evidence="9" id="KW-0560">Oxidoreductase</keyword>
<dbReference type="GO" id="GO:0005506">
    <property type="term" value="F:iron ion binding"/>
    <property type="evidence" value="ECO:0007669"/>
    <property type="project" value="InterPro"/>
</dbReference>
<keyword evidence="11" id="KW-0503">Monooxygenase</keyword>
<evidence type="ECO:0000256" key="4">
    <source>
        <dbReference type="ARBA" id="ARBA00010617"/>
    </source>
</evidence>
<dbReference type="InterPro" id="IPR002401">
    <property type="entry name" value="Cyt_P450_E_grp-I"/>
</dbReference>
<dbReference type="GO" id="GO:0016712">
    <property type="term" value="F:oxidoreductase activity, acting on paired donors, with incorporation or reduction of molecular oxygen, reduced flavin or flavoprotein as one donor, and incorporation of one atom of oxygen"/>
    <property type="evidence" value="ECO:0007669"/>
    <property type="project" value="TreeGrafter"/>
</dbReference>
<dbReference type="PANTHER" id="PTHR24300:SF301">
    <property type="entry name" value="CYP2J25 PROTEIN-RELATED"/>
    <property type="match status" value="1"/>
</dbReference>
<dbReference type="FunFam" id="1.10.630.10:FF:000238">
    <property type="entry name" value="Cytochrome P450 2A6"/>
    <property type="match status" value="1"/>
</dbReference>
<dbReference type="GO" id="GO:0005789">
    <property type="term" value="C:endoplasmic reticulum membrane"/>
    <property type="evidence" value="ECO:0007669"/>
    <property type="project" value="UniProtKB-SubCell"/>
</dbReference>
<organism evidence="13">
    <name type="scientific">Tetraodon nigroviridis</name>
    <name type="common">Spotted green pufferfish</name>
    <name type="synonym">Chelonodon nigroviridis</name>
    <dbReference type="NCBI Taxonomy" id="99883"/>
    <lineage>
        <taxon>Eukaryota</taxon>
        <taxon>Metazoa</taxon>
        <taxon>Chordata</taxon>
        <taxon>Craniata</taxon>
        <taxon>Vertebrata</taxon>
        <taxon>Euteleostomi</taxon>
        <taxon>Actinopterygii</taxon>
        <taxon>Neopterygii</taxon>
        <taxon>Teleostei</taxon>
        <taxon>Neoteleostei</taxon>
        <taxon>Acanthomorphata</taxon>
        <taxon>Eupercaria</taxon>
        <taxon>Tetraodontiformes</taxon>
        <taxon>Tetradontoidea</taxon>
        <taxon>Tetraodontidae</taxon>
        <taxon>Tetraodon</taxon>
    </lineage>
</organism>
<dbReference type="PRINTS" id="PR00385">
    <property type="entry name" value="P450"/>
</dbReference>
<name>Q4S3E9_TETNG</name>
<reference evidence="13" key="1">
    <citation type="journal article" date="2004" name="Nature">
        <title>Genome duplication in the teleost fish Tetraodon nigroviridis reveals the early vertebrate proto-karyotype.</title>
        <authorList>
            <person name="Jaillon O."/>
            <person name="Aury J.-M."/>
            <person name="Brunet F."/>
            <person name="Petit J.-L."/>
            <person name="Stange-Thomann N."/>
            <person name="Mauceli E."/>
            <person name="Bouneau L."/>
            <person name="Fischer C."/>
            <person name="Ozouf-Costaz C."/>
            <person name="Bernot A."/>
            <person name="Nicaud S."/>
            <person name="Jaffe D."/>
            <person name="Fisher S."/>
            <person name="Lutfalla G."/>
            <person name="Dossat C."/>
            <person name="Segurens B."/>
            <person name="Dasilva C."/>
            <person name="Salanoubat M."/>
            <person name="Levy M."/>
            <person name="Boudet N."/>
            <person name="Castellano S."/>
            <person name="Anthouard V."/>
            <person name="Jubin C."/>
            <person name="Castelli V."/>
            <person name="Katinka M."/>
            <person name="Vacherie B."/>
            <person name="Biemont C."/>
            <person name="Skalli Z."/>
            <person name="Cattolico L."/>
            <person name="Poulain J."/>
            <person name="De Berardinis V."/>
            <person name="Cruaud C."/>
            <person name="Duprat S."/>
            <person name="Brottier P."/>
            <person name="Coutanceau J.-P."/>
            <person name="Gouzy J."/>
            <person name="Parra G."/>
            <person name="Lardier G."/>
            <person name="Chapple C."/>
            <person name="McKernan K.J."/>
            <person name="McEwan P."/>
            <person name="Bosak S."/>
            <person name="Kellis M."/>
            <person name="Volff J.-N."/>
            <person name="Guigo R."/>
            <person name="Zody M.C."/>
            <person name="Mesirov J."/>
            <person name="Lindblad-Toh K."/>
            <person name="Birren B."/>
            <person name="Nusbaum C."/>
            <person name="Kahn D."/>
            <person name="Robinson-Rechavi M."/>
            <person name="Laudet V."/>
            <person name="Schachter V."/>
            <person name="Quetier F."/>
            <person name="Saurin W."/>
            <person name="Scarpelli C."/>
            <person name="Wincker P."/>
            <person name="Lander E.S."/>
            <person name="Weissenbach J."/>
            <person name="Roest Crollius H."/>
        </authorList>
    </citation>
    <scope>NUCLEOTIDE SEQUENCE [LARGE SCALE GENOMIC DNA]</scope>
</reference>
<dbReference type="EMBL" id="CAAE01014751">
    <property type="protein sequence ID" value="CAG04833.1"/>
    <property type="molecule type" value="Genomic_DNA"/>
</dbReference>
<evidence type="ECO:0000256" key="7">
    <source>
        <dbReference type="ARBA" id="ARBA00022824"/>
    </source>
</evidence>
<comment type="caution">
    <text evidence="13">The sequence shown here is derived from an EMBL/GenBank/DDBJ whole genome shotgun (WGS) entry which is preliminary data.</text>
</comment>
<evidence type="ECO:0000256" key="11">
    <source>
        <dbReference type="ARBA" id="ARBA00023033"/>
    </source>
</evidence>
<dbReference type="InterPro" id="IPR001128">
    <property type="entry name" value="Cyt_P450"/>
</dbReference>
<gene>
    <name evidence="13" type="ORF">GSTENG00024678001</name>
</gene>
<dbReference type="GO" id="GO:0006082">
    <property type="term" value="P:organic acid metabolic process"/>
    <property type="evidence" value="ECO:0007669"/>
    <property type="project" value="TreeGrafter"/>
</dbReference>
<proteinExistence type="inferred from homology"/>
<dbReference type="Pfam" id="PF00067">
    <property type="entry name" value="p450"/>
    <property type="match status" value="1"/>
</dbReference>
<dbReference type="InterPro" id="IPR050182">
    <property type="entry name" value="Cytochrome_P450_fam2"/>
</dbReference>
<comment type="cofactor">
    <cofactor evidence="1">
        <name>heme</name>
        <dbReference type="ChEBI" id="CHEBI:30413"/>
    </cofactor>
</comment>
<dbReference type="GO" id="GO:0006805">
    <property type="term" value="P:xenobiotic metabolic process"/>
    <property type="evidence" value="ECO:0007669"/>
    <property type="project" value="TreeGrafter"/>
</dbReference>
<accession>Q4S3E9</accession>
<evidence type="ECO:0000256" key="6">
    <source>
        <dbReference type="ARBA" id="ARBA00022723"/>
    </source>
</evidence>
<dbReference type="GO" id="GO:0020037">
    <property type="term" value="F:heme binding"/>
    <property type="evidence" value="ECO:0007669"/>
    <property type="project" value="InterPro"/>
</dbReference>
<dbReference type="InterPro" id="IPR036396">
    <property type="entry name" value="Cyt_P450_sf"/>
</dbReference>
<evidence type="ECO:0000256" key="8">
    <source>
        <dbReference type="ARBA" id="ARBA00022848"/>
    </source>
</evidence>
<keyword evidence="8" id="KW-0492">Microsome</keyword>
<comment type="subcellular location">
    <subcellularLocation>
        <location evidence="3">Endoplasmic reticulum membrane</location>
        <topology evidence="3">Peripheral membrane protein</topology>
    </subcellularLocation>
    <subcellularLocation>
        <location evidence="2">Microsome membrane</location>
        <topology evidence="2">Peripheral membrane protein</topology>
    </subcellularLocation>
</comment>
<dbReference type="Gene3D" id="1.10.630.10">
    <property type="entry name" value="Cytochrome P450"/>
    <property type="match status" value="1"/>
</dbReference>
<evidence type="ECO:0000313" key="13">
    <source>
        <dbReference type="EMBL" id="CAG04833.1"/>
    </source>
</evidence>
<dbReference type="OrthoDB" id="3934656at2759"/>
<evidence type="ECO:0000256" key="5">
    <source>
        <dbReference type="ARBA" id="ARBA00022617"/>
    </source>
</evidence>
<keyword evidence="5" id="KW-0349">Heme</keyword>
<evidence type="ECO:0000256" key="3">
    <source>
        <dbReference type="ARBA" id="ARBA00004406"/>
    </source>
</evidence>
<keyword evidence="7" id="KW-0256">Endoplasmic reticulum</keyword>